<protein>
    <submittedName>
        <fullName evidence="2">Putative large subunit terminase</fullName>
    </submittedName>
</protein>
<dbReference type="InterPro" id="IPR027417">
    <property type="entry name" value="P-loop_NTPase"/>
</dbReference>
<dbReference type="EMBL" id="MN379460">
    <property type="protein sequence ID" value="QGH75012.1"/>
    <property type="molecule type" value="Genomic_DNA"/>
</dbReference>
<feature type="domain" description="Phage terminase large subunit N-terminal" evidence="1">
    <location>
        <begin position="26"/>
        <end position="214"/>
    </location>
</feature>
<evidence type="ECO:0000259" key="1">
    <source>
        <dbReference type="Pfam" id="PF04466"/>
    </source>
</evidence>
<reference evidence="2" key="1">
    <citation type="submission" date="2019-08" db="EMBL/GenBank/DDBJ databases">
        <authorList>
            <person name="Pogozhova M.P."/>
            <person name="Pisanov R.V."/>
            <person name="Gaevskaya N.E."/>
            <person name="Vodopyanov A.S."/>
        </authorList>
    </citation>
    <scope>NUCLEOTIDE SEQUENCE</scope>
</reference>
<dbReference type="Pfam" id="PF04466">
    <property type="entry name" value="Terminase_3"/>
    <property type="match status" value="1"/>
</dbReference>
<dbReference type="PANTHER" id="PTHR39184:SF1">
    <property type="entry name" value="PBSX PHAGE TERMINASE LARGE SUBUNIT"/>
    <property type="match status" value="1"/>
</dbReference>
<dbReference type="Gene3D" id="3.40.50.300">
    <property type="entry name" value="P-loop containing nucleotide triphosphate hydrolases"/>
    <property type="match status" value="1"/>
</dbReference>
<gene>
    <name evidence="2" type="ORF">RostovM3_00033</name>
</gene>
<organism evidence="2">
    <name type="scientific">Vibrio phage Rostov M3</name>
    <dbReference type="NCBI Taxonomy" id="2660724"/>
    <lineage>
        <taxon>Viruses</taxon>
        <taxon>Duplodnaviria</taxon>
        <taxon>Heunggongvirae</taxon>
        <taxon>Uroviricota</taxon>
        <taxon>Caudoviricetes</taxon>
    </lineage>
</organism>
<dbReference type="Gene3D" id="3.30.420.240">
    <property type="match status" value="1"/>
</dbReference>
<accession>A0A5Q2WB92</accession>
<evidence type="ECO:0000313" key="2">
    <source>
        <dbReference type="EMBL" id="QGH75012.1"/>
    </source>
</evidence>
<dbReference type="InterPro" id="IPR035412">
    <property type="entry name" value="Terminase_L_N"/>
</dbReference>
<proteinExistence type="predicted"/>
<name>A0A5Q2WB92_9CAUD</name>
<dbReference type="PANTHER" id="PTHR39184">
    <property type="match status" value="1"/>
</dbReference>
<sequence length="462" mass="52573">MATLNPNLKTFWTTRVTPEGDPVIGRVLYGGRMSSKSHDAAGMAIARANFMPQRFLCTRMYQNRIADSVYTLLKDKIYAFNLQHKFKIYTDAIEHREHDSLFRFYGIARNIDEIKSFERADVWWNEESHNLTEEMFTTIRPTIMRNAGAEMWFTLNPRYVSDYSYKRLIKSPPKGFLTRQINYDENPFLADSALRDILGEFAEDYELANHIYNGVPLDDNDGAIIKRSWVLAAIDAHSKLNSLNWDGPGILGYDVADDGDDKNATTVMKGRVCRGIDEWKAGEDELDKSSIRARNNALNHGALFIGYDSIGVGAGTGVHLRAAGWSPARTFKFNAGESVYDPDKYYGNTKMTNKEMFANLKAQAWWNVADMFRNTFNAVTKGQKFEPNDMISIDSSIGKKLIDQLVDELSTPHKDFDNSGRVKVESKKDLKKRGVDSPNIADSFIIANSGRMMRRKNLKEWL</sequence>
<dbReference type="InterPro" id="IPR052380">
    <property type="entry name" value="Viral_DNA_packaging_terminase"/>
</dbReference>